<protein>
    <submittedName>
        <fullName evidence="3">Alpha/beta hydrolase</fullName>
    </submittedName>
</protein>
<evidence type="ECO:0000256" key="1">
    <source>
        <dbReference type="ARBA" id="ARBA00022801"/>
    </source>
</evidence>
<evidence type="ECO:0000259" key="2">
    <source>
        <dbReference type="Pfam" id="PF00561"/>
    </source>
</evidence>
<dbReference type="OrthoDB" id="9780765at2"/>
<reference evidence="3 4" key="1">
    <citation type="journal article" date="2019" name="Front. Microbiol.">
        <title>In silico and Genetic Analyses of Cyclic Lipopeptide Synthetic Gene Clusters in Pseudomonas sp. 11K1.</title>
        <authorList>
            <person name="Zhao H."/>
            <person name="Liu Y.P."/>
            <person name="Zhang L.Q."/>
        </authorList>
    </citation>
    <scope>NUCLEOTIDE SEQUENCE [LARGE SCALE GENOMIC DNA]</scope>
    <source>
        <strain evidence="3 4">11K1</strain>
    </source>
</reference>
<dbReference type="GO" id="GO:0016020">
    <property type="term" value="C:membrane"/>
    <property type="evidence" value="ECO:0007669"/>
    <property type="project" value="TreeGrafter"/>
</dbReference>
<dbReference type="AlphaFoldDB" id="A0A4P7PFA7"/>
<dbReference type="PANTHER" id="PTHR43798">
    <property type="entry name" value="MONOACYLGLYCEROL LIPASE"/>
    <property type="match status" value="1"/>
</dbReference>
<gene>
    <name evidence="3" type="ORF">EPZ47_11305</name>
</gene>
<dbReference type="InterPro" id="IPR000073">
    <property type="entry name" value="AB_hydrolase_1"/>
</dbReference>
<dbReference type="Gene3D" id="3.40.50.1820">
    <property type="entry name" value="alpha/beta hydrolase"/>
    <property type="match status" value="1"/>
</dbReference>
<dbReference type="GO" id="GO:0016787">
    <property type="term" value="F:hydrolase activity"/>
    <property type="evidence" value="ECO:0007669"/>
    <property type="project" value="UniProtKB-KW"/>
</dbReference>
<dbReference type="SUPFAM" id="SSF53474">
    <property type="entry name" value="alpha/beta-Hydrolases"/>
    <property type="match status" value="1"/>
</dbReference>
<dbReference type="InterPro" id="IPR050266">
    <property type="entry name" value="AB_hydrolase_sf"/>
</dbReference>
<dbReference type="PANTHER" id="PTHR43798:SF31">
    <property type="entry name" value="AB HYDROLASE SUPERFAMILY PROTEIN YCLE"/>
    <property type="match status" value="1"/>
</dbReference>
<dbReference type="Pfam" id="PF00561">
    <property type="entry name" value="Abhydrolase_1"/>
    <property type="match status" value="1"/>
</dbReference>
<dbReference type="RefSeq" id="WP_135844835.1">
    <property type="nucleotide sequence ID" value="NZ_CP035088.1"/>
</dbReference>
<evidence type="ECO:0000313" key="3">
    <source>
        <dbReference type="EMBL" id="QBZ89271.1"/>
    </source>
</evidence>
<sequence>MKAPVEISFGADTTLGYVRYGNGPTHVLVMHDWLGDHSSYDAVMPCLDGHAFTYVFVDVRGYGQSIELAGEFTVEEISSDCLMLADQLGWTRFHVVGHSMTGMITQRIAADAPSRVASAIAVCPVSAAGNRLSPEALAFFASTIEDDEALRRLFKFVAGGLSDKWVDLKVRQSRDTVSPACRARYLEMLVTANFVDDVRGLETPYLVIVGDKDPGLDSAAMTRTFLAWHPNAELHVIPNCGHYPMQECPPYFAALIEGFLKRIVGNSVHGTAPELK</sequence>
<dbReference type="InterPro" id="IPR029058">
    <property type="entry name" value="AB_hydrolase_fold"/>
</dbReference>
<accession>A0A4P7PFA7</accession>
<dbReference type="KEGG" id="pvk:EPZ47_11305"/>
<evidence type="ECO:0000313" key="4">
    <source>
        <dbReference type="Proteomes" id="UP000296468"/>
    </source>
</evidence>
<organism evidence="3 4">
    <name type="scientific">Pseudomonas viciae</name>
    <dbReference type="NCBI Taxonomy" id="2505979"/>
    <lineage>
        <taxon>Bacteria</taxon>
        <taxon>Pseudomonadati</taxon>
        <taxon>Pseudomonadota</taxon>
        <taxon>Gammaproteobacteria</taxon>
        <taxon>Pseudomonadales</taxon>
        <taxon>Pseudomonadaceae</taxon>
        <taxon>Pseudomonas</taxon>
    </lineage>
</organism>
<feature type="domain" description="AB hydrolase-1" evidence="2">
    <location>
        <begin position="26"/>
        <end position="244"/>
    </location>
</feature>
<dbReference type="Proteomes" id="UP000296468">
    <property type="component" value="Chromosome"/>
</dbReference>
<name>A0A4P7PFA7_9PSED</name>
<dbReference type="EMBL" id="CP035088">
    <property type="protein sequence ID" value="QBZ89271.1"/>
    <property type="molecule type" value="Genomic_DNA"/>
</dbReference>
<keyword evidence="1 3" id="KW-0378">Hydrolase</keyword>
<proteinExistence type="predicted"/>